<dbReference type="Pfam" id="PF21948">
    <property type="entry name" value="LplA-B_cat"/>
    <property type="match status" value="1"/>
</dbReference>
<dbReference type="CDD" id="cd16443">
    <property type="entry name" value="LplA"/>
    <property type="match status" value="1"/>
</dbReference>
<proteinExistence type="inferred from homology"/>
<evidence type="ECO:0000313" key="8">
    <source>
        <dbReference type="Proteomes" id="UP001221413"/>
    </source>
</evidence>
<feature type="compositionally biased region" description="Low complexity" evidence="5">
    <location>
        <begin position="38"/>
        <end position="48"/>
    </location>
</feature>
<dbReference type="InterPro" id="IPR004562">
    <property type="entry name" value="LipoylTrfase_LipoateP_Ligase"/>
</dbReference>
<evidence type="ECO:0000256" key="4">
    <source>
        <dbReference type="ARBA" id="ARBA00015925"/>
    </source>
</evidence>
<feature type="domain" description="BPL/LPL catalytic" evidence="6">
    <location>
        <begin position="91"/>
        <end position="283"/>
    </location>
</feature>
<dbReference type="GO" id="GO:0009249">
    <property type="term" value="P:protein lipoylation"/>
    <property type="evidence" value="ECO:0007669"/>
    <property type="project" value="InterPro"/>
</dbReference>
<accession>A0AAD6IVL1</accession>
<dbReference type="PROSITE" id="PS51733">
    <property type="entry name" value="BPL_LPL_CATALYTIC"/>
    <property type="match status" value="1"/>
</dbReference>
<reference evidence="7" key="1">
    <citation type="submission" date="2023-01" db="EMBL/GenBank/DDBJ databases">
        <title>The chitinases involved in constricting ring structure development in the nematode-trapping fungus Drechslerella dactyloides.</title>
        <authorList>
            <person name="Wang R."/>
            <person name="Zhang L."/>
            <person name="Tang P."/>
            <person name="Li S."/>
            <person name="Liang L."/>
        </authorList>
    </citation>
    <scope>NUCLEOTIDE SEQUENCE</scope>
    <source>
        <strain evidence="7">YMF1.00031</strain>
    </source>
</reference>
<evidence type="ECO:0000256" key="2">
    <source>
        <dbReference type="ARBA" id="ARBA00005085"/>
    </source>
</evidence>
<comment type="pathway">
    <text evidence="2">Protein modification; protein lipoylation via exogenous pathway; protein N(6)-(lipoyl)lysine from lipoate: step 2/2.</text>
</comment>
<evidence type="ECO:0000313" key="7">
    <source>
        <dbReference type="EMBL" id="KAJ6257217.1"/>
    </source>
</evidence>
<organism evidence="7 8">
    <name type="scientific">Drechslerella dactyloides</name>
    <name type="common">Nematode-trapping fungus</name>
    <name type="synonym">Arthrobotrys dactyloides</name>
    <dbReference type="NCBI Taxonomy" id="74499"/>
    <lineage>
        <taxon>Eukaryota</taxon>
        <taxon>Fungi</taxon>
        <taxon>Dikarya</taxon>
        <taxon>Ascomycota</taxon>
        <taxon>Pezizomycotina</taxon>
        <taxon>Orbiliomycetes</taxon>
        <taxon>Orbiliales</taxon>
        <taxon>Orbiliaceae</taxon>
        <taxon>Drechslerella</taxon>
    </lineage>
</organism>
<dbReference type="InterPro" id="IPR004143">
    <property type="entry name" value="BPL_LPL_catalytic"/>
</dbReference>
<evidence type="ECO:0000256" key="3">
    <source>
        <dbReference type="ARBA" id="ARBA00008242"/>
    </source>
</evidence>
<dbReference type="SUPFAM" id="SSF55681">
    <property type="entry name" value="Class II aaRS and biotin synthetases"/>
    <property type="match status" value="1"/>
</dbReference>
<sequence length="557" mass="62106">MSPSRGLRPPRIVSAVLSRLQSRPQCRHHAVHAPRPLPTTTRNTNRAPGPADAPPITQLRLSPRRLHVYRSSSADPFFNLSVEDYLLRHSPADSTILFTYTNEPCVVIGRNQNPWAEINMPLLRHMQQTPETYVHFVRRRSGGGTVYHDLGNLCWSVVMPGKAFDRDKYAHVVVCALQSLGVRDAAVNERHDIVLRPDVSTDGKKVSGSAYKIIRERAYHHATLLLSSNLENVSKLLASPLRPFLETAGVASVRSSVTNIGVNKEQLIDAIEAEFLRTHEDSAGEVSRVTLDQEETLQVRTYIKEGMEELKSVKWLYSQTPRFTLTLPDKQPLPELHGQPSLTPALPEHARFILFAERGQIMNATVSTSPDPDFAFVQSHESHVRLLRTPFEGASIAATLAQVNSLDAAAAQPVTRWLEAAVGEWAGGEWNPNAIKDGQPTMRKRALRRLLRKDHYASKLSADKKKLELELQWRQGQLARRKRTTRKGADGKPLVRLVTPSLVRHVGATEFPRFRTRPVAARKYPGSPPDKPKSVKGKTAVKTKAATRDKPGASNES</sequence>
<comment type="similarity">
    <text evidence="3">Belongs to the LplA family.</text>
</comment>
<protein>
    <recommendedName>
        <fullName evidence="4">Putative lipoate-protein ligase A</fullName>
    </recommendedName>
</protein>
<dbReference type="InterPro" id="IPR045864">
    <property type="entry name" value="aa-tRNA-synth_II/BPL/LPL"/>
</dbReference>
<evidence type="ECO:0000256" key="5">
    <source>
        <dbReference type="SAM" id="MobiDB-lite"/>
    </source>
</evidence>
<keyword evidence="8" id="KW-1185">Reference proteome</keyword>
<comment type="caution">
    <text evidence="7">The sequence shown here is derived from an EMBL/GenBank/DDBJ whole genome shotgun (WGS) entry which is preliminary data.</text>
</comment>
<dbReference type="AlphaFoldDB" id="A0AAD6IVL1"/>
<dbReference type="PANTHER" id="PTHR12561:SF3">
    <property type="entry name" value="LIPOYLTRANSFERASE 1, MITOCHONDRIAL"/>
    <property type="match status" value="1"/>
</dbReference>
<comment type="function">
    <text evidence="1">Catalyzes both the ATP-dependent activation of exogenously supplied lipoate to lipoyl-AMP and the transfer of the activated lipoyl onto the lipoyl domains of lipoate-dependent enzymes.</text>
</comment>
<dbReference type="EMBL" id="JAQGDS010000011">
    <property type="protein sequence ID" value="KAJ6257217.1"/>
    <property type="molecule type" value="Genomic_DNA"/>
</dbReference>
<name>A0AAD6IVL1_DREDA</name>
<dbReference type="Gene3D" id="3.30.930.10">
    <property type="entry name" value="Bira Bifunctional Protein, Domain 2"/>
    <property type="match status" value="1"/>
</dbReference>
<feature type="region of interest" description="Disordered" evidence="5">
    <location>
        <begin position="23"/>
        <end position="57"/>
    </location>
</feature>
<dbReference type="GO" id="GO:0017118">
    <property type="term" value="F:lipoyltransferase activity"/>
    <property type="evidence" value="ECO:0007669"/>
    <property type="project" value="TreeGrafter"/>
</dbReference>
<feature type="region of interest" description="Disordered" evidence="5">
    <location>
        <begin position="514"/>
        <end position="557"/>
    </location>
</feature>
<gene>
    <name evidence="7" type="ORF">Dda_8104</name>
</gene>
<dbReference type="PANTHER" id="PTHR12561">
    <property type="entry name" value="LIPOATE-PROTEIN LIGASE"/>
    <property type="match status" value="1"/>
</dbReference>
<evidence type="ECO:0000256" key="1">
    <source>
        <dbReference type="ARBA" id="ARBA00003253"/>
    </source>
</evidence>
<evidence type="ECO:0000259" key="6">
    <source>
        <dbReference type="PROSITE" id="PS51733"/>
    </source>
</evidence>
<dbReference type="GO" id="GO:0005739">
    <property type="term" value="C:mitochondrion"/>
    <property type="evidence" value="ECO:0007669"/>
    <property type="project" value="TreeGrafter"/>
</dbReference>
<dbReference type="Proteomes" id="UP001221413">
    <property type="component" value="Unassembled WGS sequence"/>
</dbReference>